<evidence type="ECO:0000259" key="2">
    <source>
        <dbReference type="Pfam" id="PF02557"/>
    </source>
</evidence>
<dbReference type="PANTHER" id="PTHR34385:SF1">
    <property type="entry name" value="PEPTIDOGLYCAN L-ALANYL-D-GLUTAMATE ENDOPEPTIDASE CWLK"/>
    <property type="match status" value="1"/>
</dbReference>
<gene>
    <name evidence="3" type="ORF">BJ960_002397</name>
</gene>
<keyword evidence="3" id="KW-0645">Protease</keyword>
<feature type="compositionally biased region" description="Low complexity" evidence="1">
    <location>
        <begin position="47"/>
        <end position="62"/>
    </location>
</feature>
<comment type="caution">
    <text evidence="3">The sequence shown here is derived from an EMBL/GenBank/DDBJ whole genome shotgun (WGS) entry which is preliminary data.</text>
</comment>
<dbReference type="RefSeq" id="WP_185987452.1">
    <property type="nucleotide sequence ID" value="NZ_BAAALZ010000001.1"/>
</dbReference>
<proteinExistence type="predicted"/>
<dbReference type="EMBL" id="JACCBD010000001">
    <property type="protein sequence ID" value="NYD27594.1"/>
    <property type="molecule type" value="Genomic_DNA"/>
</dbReference>
<sequence length="277" mass="29658">MNLVPFGYRPTTAASTRAVRRGDLARRAGWTAAAAFLGLGLLAGCAQSEPASPSPDTATTSPAPEPTPDPAPAQPEFDRSAQSIDDPASLWVISNKSRPLDPVDWAPSDLVATSGVENEFDQPLREPAARAVEALIGAAADAGHSVWIISAYRDYGTQVALYDGYVDRDGAAAADRYSARPGHSEHQTGLVVDLDDHGDCYLDGCFGDTPAGKWLAENAADYGFVIRYPEGKEQVTGFMPEPWHFRFVGTELALEMRDQGVTTLEEFFGLPAAPDYP</sequence>
<dbReference type="AlphaFoldDB" id="A0A852RHB1"/>
<dbReference type="Pfam" id="PF02557">
    <property type="entry name" value="VanY"/>
    <property type="match status" value="1"/>
</dbReference>
<keyword evidence="3" id="KW-0378">Hydrolase</keyword>
<name>A0A852RHB1_9MICO</name>
<keyword evidence="3" id="KW-0121">Carboxypeptidase</keyword>
<dbReference type="CDD" id="cd14852">
    <property type="entry name" value="LD-carboxypeptidase"/>
    <property type="match status" value="1"/>
</dbReference>
<dbReference type="GO" id="GO:0009002">
    <property type="term" value="F:serine-type D-Ala-D-Ala carboxypeptidase activity"/>
    <property type="evidence" value="ECO:0007669"/>
    <property type="project" value="UniProtKB-EC"/>
</dbReference>
<dbReference type="InterPro" id="IPR009045">
    <property type="entry name" value="Zn_M74/Hedgehog-like"/>
</dbReference>
<dbReference type="GO" id="GO:0006508">
    <property type="term" value="P:proteolysis"/>
    <property type="evidence" value="ECO:0007669"/>
    <property type="project" value="InterPro"/>
</dbReference>
<reference evidence="3 4" key="1">
    <citation type="submission" date="2020-07" db="EMBL/GenBank/DDBJ databases">
        <title>Sequencing the genomes of 1000 actinobacteria strains.</title>
        <authorList>
            <person name="Klenk H.-P."/>
        </authorList>
    </citation>
    <scope>NUCLEOTIDE SEQUENCE [LARGE SCALE GENOMIC DNA]</scope>
    <source>
        <strain evidence="3 4">DSM 17380</strain>
    </source>
</reference>
<dbReference type="PANTHER" id="PTHR34385">
    <property type="entry name" value="D-ALANYL-D-ALANINE CARBOXYPEPTIDASE"/>
    <property type="match status" value="1"/>
</dbReference>
<evidence type="ECO:0000256" key="1">
    <source>
        <dbReference type="SAM" id="MobiDB-lite"/>
    </source>
</evidence>
<feature type="region of interest" description="Disordered" evidence="1">
    <location>
        <begin position="47"/>
        <end position="80"/>
    </location>
</feature>
<protein>
    <submittedName>
        <fullName evidence="3">D-alanyl-D-alanine carboxypeptidase</fullName>
        <ecNumber evidence="3">3.4.16.4</ecNumber>
    </submittedName>
</protein>
<evidence type="ECO:0000313" key="4">
    <source>
        <dbReference type="Proteomes" id="UP000586095"/>
    </source>
</evidence>
<dbReference type="Proteomes" id="UP000586095">
    <property type="component" value="Unassembled WGS sequence"/>
</dbReference>
<dbReference type="EC" id="3.4.16.4" evidence="3"/>
<dbReference type="InterPro" id="IPR003709">
    <property type="entry name" value="VanY-like_core_dom"/>
</dbReference>
<feature type="compositionally biased region" description="Pro residues" evidence="1">
    <location>
        <begin position="63"/>
        <end position="73"/>
    </location>
</feature>
<dbReference type="InterPro" id="IPR052179">
    <property type="entry name" value="DD-CPase-like"/>
</dbReference>
<evidence type="ECO:0000313" key="3">
    <source>
        <dbReference type="EMBL" id="NYD27594.1"/>
    </source>
</evidence>
<keyword evidence="4" id="KW-1185">Reference proteome</keyword>
<feature type="domain" description="D-alanyl-D-alanine carboxypeptidase-like core" evidence="2">
    <location>
        <begin position="124"/>
        <end position="249"/>
    </location>
</feature>
<dbReference type="SUPFAM" id="SSF55166">
    <property type="entry name" value="Hedgehog/DD-peptidase"/>
    <property type="match status" value="1"/>
</dbReference>
<dbReference type="Gene3D" id="3.30.1380.10">
    <property type="match status" value="1"/>
</dbReference>
<organism evidence="3 4">
    <name type="scientific">Leucobacter aridicollis</name>
    <dbReference type="NCBI Taxonomy" id="283878"/>
    <lineage>
        <taxon>Bacteria</taxon>
        <taxon>Bacillati</taxon>
        <taxon>Actinomycetota</taxon>
        <taxon>Actinomycetes</taxon>
        <taxon>Micrococcales</taxon>
        <taxon>Microbacteriaceae</taxon>
        <taxon>Leucobacter</taxon>
    </lineage>
</organism>
<accession>A0A852RHB1</accession>
<dbReference type="InterPro" id="IPR058193">
    <property type="entry name" value="VanY/YodJ_core_dom"/>
</dbReference>